<evidence type="ECO:0000313" key="2">
    <source>
        <dbReference type="EMBL" id="KFG88577.1"/>
    </source>
</evidence>
<name>A0A086P5A9_SPHHM</name>
<dbReference type="PANTHER" id="PTHR46623">
    <property type="entry name" value="CARBOXYMETHYLENEBUTENOLIDASE-RELATED"/>
    <property type="match status" value="1"/>
</dbReference>
<feature type="domain" description="Dienelactone hydrolase" evidence="1">
    <location>
        <begin position="16"/>
        <end position="230"/>
    </location>
</feature>
<dbReference type="PATRIC" id="fig|1219045.3.peg.3822"/>
<dbReference type="InterPro" id="IPR029058">
    <property type="entry name" value="AB_hydrolase_fold"/>
</dbReference>
<gene>
    <name evidence="2" type="ORF">BV98_003763</name>
</gene>
<protein>
    <submittedName>
        <fullName evidence="2">Carboxymethylenebutenolidase</fullName>
    </submittedName>
</protein>
<dbReference type="AlphaFoldDB" id="A0A086P5A9"/>
<dbReference type="RefSeq" id="WP_037469192.1">
    <property type="nucleotide sequence ID" value="NZ_BCZD01000015.1"/>
</dbReference>
<sequence>MGAFTSIKPLEGDGQFDVYIARPTGTPRAAIIVIQEIFGVNEGIRRKCDHLAEQGYLALSPDLFWRDDARVELDADVPEDFQKAIEYMQKLDQDRAIYDIEATIKAARAELGGTGKVGLVGYCLGGRLAFMAACRTDGDAFVAYYGVGIDNLLGEQHAIGKPLLLHIPTADGFVPPEVQKTMHEGLKDNRHVSLYDYEGMDHGFAAEMGARRNEEAAQLADKRTADFFATNL</sequence>
<evidence type="ECO:0000313" key="3">
    <source>
        <dbReference type="Proteomes" id="UP000024284"/>
    </source>
</evidence>
<evidence type="ECO:0000259" key="1">
    <source>
        <dbReference type="Pfam" id="PF01738"/>
    </source>
</evidence>
<reference evidence="2" key="1">
    <citation type="submission" date="2014-08" db="EMBL/GenBank/DDBJ databases">
        <title>Draft genome sequences of Sphingobium herbicidovorans.</title>
        <authorList>
            <person name="Gan H.M."/>
            <person name="Gan H.Y."/>
            <person name="Savka M.A."/>
        </authorList>
    </citation>
    <scope>NUCLEOTIDE SEQUENCE [LARGE SCALE GENOMIC DNA]</scope>
    <source>
        <strain evidence="2">NBRC 16415</strain>
    </source>
</reference>
<dbReference type="Gene3D" id="3.40.50.1820">
    <property type="entry name" value="alpha/beta hydrolase"/>
    <property type="match status" value="1"/>
</dbReference>
<dbReference type="Proteomes" id="UP000024284">
    <property type="component" value="Unassembled WGS sequence"/>
</dbReference>
<proteinExistence type="predicted"/>
<dbReference type="eggNOG" id="COG0412">
    <property type="taxonomic scope" value="Bacteria"/>
</dbReference>
<dbReference type="InterPro" id="IPR051049">
    <property type="entry name" value="Dienelactone_hydrolase-like"/>
</dbReference>
<dbReference type="OrthoDB" id="9771666at2"/>
<dbReference type="Pfam" id="PF01738">
    <property type="entry name" value="DLH"/>
    <property type="match status" value="1"/>
</dbReference>
<comment type="caution">
    <text evidence="2">The sequence shown here is derived from an EMBL/GenBank/DDBJ whole genome shotgun (WGS) entry which is preliminary data.</text>
</comment>
<organism evidence="2 3">
    <name type="scientific">Sphingobium herbicidovorans (strain ATCC 700291 / DSM 11019 / CCUG 56400 / KCTC 2939 / LMG 18315 / NBRC 16415 / MH)</name>
    <name type="common">Sphingomonas herbicidovorans</name>
    <dbReference type="NCBI Taxonomy" id="1219045"/>
    <lineage>
        <taxon>Bacteria</taxon>
        <taxon>Pseudomonadati</taxon>
        <taxon>Pseudomonadota</taxon>
        <taxon>Alphaproteobacteria</taxon>
        <taxon>Sphingomonadales</taxon>
        <taxon>Sphingomonadaceae</taxon>
        <taxon>Sphingobium</taxon>
    </lineage>
</organism>
<dbReference type="STRING" id="76947.GCA_002080435_01840"/>
<keyword evidence="3" id="KW-1185">Reference proteome</keyword>
<dbReference type="GO" id="GO:0016787">
    <property type="term" value="F:hydrolase activity"/>
    <property type="evidence" value="ECO:0007669"/>
    <property type="project" value="InterPro"/>
</dbReference>
<dbReference type="SUPFAM" id="SSF53474">
    <property type="entry name" value="alpha/beta-Hydrolases"/>
    <property type="match status" value="1"/>
</dbReference>
<dbReference type="InterPro" id="IPR002925">
    <property type="entry name" value="Dienelactn_hydro"/>
</dbReference>
<accession>A0A086P5A9</accession>
<dbReference type="PANTHER" id="PTHR46623:SF6">
    <property type="entry name" value="ALPHA_BETA-HYDROLASES SUPERFAMILY PROTEIN"/>
    <property type="match status" value="1"/>
</dbReference>
<dbReference type="EMBL" id="JFZA02000060">
    <property type="protein sequence ID" value="KFG88577.1"/>
    <property type="molecule type" value="Genomic_DNA"/>
</dbReference>